<dbReference type="EMBL" id="BNCQ01000093">
    <property type="protein sequence ID" value="GIM17144.1"/>
    <property type="molecule type" value="Genomic_DNA"/>
</dbReference>
<evidence type="ECO:0000256" key="1">
    <source>
        <dbReference type="SAM" id="MobiDB-lite"/>
    </source>
</evidence>
<feature type="compositionally biased region" description="Gly residues" evidence="1">
    <location>
        <begin position="314"/>
        <end position="324"/>
    </location>
</feature>
<protein>
    <submittedName>
        <fullName evidence="3">Uncharacterized protein</fullName>
    </submittedName>
</protein>
<dbReference type="PANTHER" id="PTHR28678">
    <property type="entry name" value="CODANIN-1"/>
    <property type="match status" value="1"/>
</dbReference>
<name>A0A8J4M0J2_9CHLO</name>
<feature type="compositionally biased region" description="Low complexity" evidence="1">
    <location>
        <begin position="1184"/>
        <end position="1194"/>
    </location>
</feature>
<reference evidence="3" key="1">
    <citation type="journal article" date="2021" name="Proc. Natl. Acad. Sci. U.S.A.">
        <title>Three genomes in the algal genus Volvox reveal the fate of a haploid sex-determining region after a transition to homothallism.</title>
        <authorList>
            <person name="Yamamoto K."/>
            <person name="Hamaji T."/>
            <person name="Kawai-Toyooka H."/>
            <person name="Matsuzaki R."/>
            <person name="Takahashi F."/>
            <person name="Nishimura Y."/>
            <person name="Kawachi M."/>
            <person name="Noguchi H."/>
            <person name="Minakuchi Y."/>
            <person name="Umen J.G."/>
            <person name="Toyoda A."/>
            <person name="Nozaki H."/>
        </authorList>
    </citation>
    <scope>NUCLEOTIDE SEQUENCE</scope>
    <source>
        <strain evidence="3">NIES-3785</strain>
        <strain evidence="2">NIES-3786</strain>
    </source>
</reference>
<feature type="region of interest" description="Disordered" evidence="1">
    <location>
        <begin position="1172"/>
        <end position="1198"/>
    </location>
</feature>
<feature type="region of interest" description="Disordered" evidence="1">
    <location>
        <begin position="914"/>
        <end position="986"/>
    </location>
</feature>
<keyword evidence="5" id="KW-1185">Reference proteome</keyword>
<feature type="compositionally biased region" description="Low complexity" evidence="1">
    <location>
        <begin position="325"/>
        <end position="335"/>
    </location>
</feature>
<evidence type="ECO:0000313" key="5">
    <source>
        <dbReference type="Proteomes" id="UP000747110"/>
    </source>
</evidence>
<dbReference type="EMBL" id="BNCP01000092">
    <property type="protein sequence ID" value="GIL93270.1"/>
    <property type="molecule type" value="Genomic_DNA"/>
</dbReference>
<feature type="region of interest" description="Disordered" evidence="1">
    <location>
        <begin position="78"/>
        <end position="109"/>
    </location>
</feature>
<accession>A0A8J4M0J2</accession>
<organism evidence="3 4">
    <name type="scientific">Volvox reticuliferus</name>
    <dbReference type="NCBI Taxonomy" id="1737510"/>
    <lineage>
        <taxon>Eukaryota</taxon>
        <taxon>Viridiplantae</taxon>
        <taxon>Chlorophyta</taxon>
        <taxon>core chlorophytes</taxon>
        <taxon>Chlorophyceae</taxon>
        <taxon>CS clade</taxon>
        <taxon>Chlamydomonadales</taxon>
        <taxon>Volvocaceae</taxon>
        <taxon>Volvox</taxon>
    </lineage>
</organism>
<feature type="compositionally biased region" description="Gly residues" evidence="1">
    <location>
        <begin position="959"/>
        <end position="975"/>
    </location>
</feature>
<sequence length="2159" mass="218155">MGTAVLCALLLDEQLSSDDLQELIADGMGARLAAYLRSRPLQTADCQLVLTVAGLRASVLNLAKQGYLDHSRGIRLGKHGGTRGLQQSAKEQAAGSVTGAPPSSSAFPALPTTSRPACATPNGAIANTPWTASAAAAAPGPMPSNFATAPSPASFPGPLSAGPAYSGGGSTAGKLQGAWAQGPLAAMSHKKQAALDERIRGRTPPMPSPVSGSRAAGSPAASVGSSGSAHAGGGGRVGRNGGPRQHKSPAVLGHGHGQVAWQDGPATGAGGYDNSWGNGVSATAGLGSSVAGCSPKIVVNRQQHLPNAAVGPPYHGGQGQGCGGQQVQVQGQSSGKRIVPMPVQQSQQQQVAAGSSALQSPSGGVLGSGVGPPAGPGGPSPSVSRSATNPWGVPPVHTSKQQQQPSQHRQQHQAGIVALAVFSNGAGPELAAKDKAAVDAFDPDPSTPCSSLMASSMAAPDVRTTPSCLLLNQMAAHQNDPTTPVAQIVPAVSDGLLSQPGSVVVDAYRARYTSPPSVTSYPLGRPPAGPGRAGSVAPGALTHVEESPAGVSENARAPGRAVHPWAGDGSGPAHGRQAGLGSSWGPAHDRLARLHAWVLCAGLVPCLQDEVSELLYLLACPPEALLAAEANGSAADTTAAAAVKDCGTTTLGPGVRQSDVHSHLDWPLHVAVQYGCAVLSRCGSLLSGLGHRLLAAVATCAAARLAAPALAAAADAAAQRRERSLARSRAVDALGGQRLQLVGPMLHSGNDVASGKSRSQEQQRRVSNRERCRDMFFAVVRQTAYLINRGVDGGILSEHASGGTPGAVGGSGRGLMTGAAAALGHTSSHLTAAASAAGGTLGSVSVSELLVPLRSQCLDVLQSLHPDNLPFFAELFTGCVLQAAATGESLVEGDLANLASRNPSKFHRLNQRMQQAPGQVLAQHPAQSHQHHQHQSTPSTPWGGRGARTASGYTDGVLSGAGGGGGGRTHGGASGTPGPHINNSSYGGGFSNRAGVGGGSVLPASGSAYGGGSTGGYGALGGGSGGTAGLGSTYVPDGGGGPQPRDTFALSARCAATLQRLSYFPPPQRPYIFFLEATDSQSLVSAVSRHMAGVLQTMLVKALGVSPAETPARRHGQTNDGCPAVGAAPAAAVGPLGDYVVASGTLASYLAYLSVVHGAVRYGVTLPQPSLPSCTLDSAESPDSRTPYSSSSLSVRQPPHPPLDVLQLLRVAEERGVLVHVVPCVAQYLYIITNGNRIAVGAGPDGVQLPQPATADGGDTAGAGVVDAVSVQLPFLQAIGARLRRLLACRAMQPQQPGFCAAALCLRCAAEEALSHVAAAIAAAESATDMTFDGNGGATTAAAAHTSAPDFYDGACPPPRACRGSEAGDRGTGVEGFSNLESEWDARLARALQESDGHVDSRMLEMCCPAIEAASRVLQRAATAAATLLQHHPLAEAANGAGAAAVAAAAAVGSPSAAAAESRPLIPRRVPPAVLVRLGGAGTSGNGAAAAAAIPESIVAVLSAPGPSPLQQALAQALLGQYSTGEHAIPMRDVVSYVTGVLAVNGAAAALELIVPQVASEHLAKLADAVRPVLQERVRRWQEQAGDGAGNGDGMTAATAAEAAMTGSSLPQLPISEAMAAAAALTDTTAAVAISASLEAALPAVRRQLRENALRSLQALLPGTVPEEAVAAAAVLAAQSAEVACLQRLVAHVPSAVRSHIDEQMKHIVREAVREVERQAAEARLAPLPHPSPLVVAEAVTAGASDSDATDTAAVSRRSLQTTACSAAEGKASSVTMGMAVLDIQDAGTHGRDVCAIVDAKPYLTQGTGSTNRNSILVDVSTVMASPGCGNTAAVVGPCPTHTPNSGPVAALSSRDLEVQNSCVDCGASEPVNEEAAEAGRRFSDMLMELARRPNNPPVDEVVQLSVKCIGRAARPSMRSTASSVDVDWLRSSAAVATASAARCLYDAMRSGELDATSLERLLVRCLRAACAMATTGGASISAWGTRLPSAPELAPPILPVSLALAATATELNSSVAIFAFLAEVSLGIIQQNANDSHSWADVVWQPLLAVPLEEVERDSDSEEGTVSSGSELRFGSGLADSITSSTECSSRRPTASAAAAAVASRSASLPPMLANLYHHLAAYARDMESYRMMHTLRLALQRVTMGHLTRLEGSGAGS</sequence>
<dbReference type="PANTHER" id="PTHR28678:SF1">
    <property type="entry name" value="CODANIN-1"/>
    <property type="match status" value="1"/>
</dbReference>
<feature type="compositionally biased region" description="Low complexity" evidence="1">
    <location>
        <begin position="209"/>
        <end position="229"/>
    </location>
</feature>
<proteinExistence type="predicted"/>
<feature type="compositionally biased region" description="Low complexity" evidence="1">
    <location>
        <begin position="98"/>
        <end position="109"/>
    </location>
</feature>
<feature type="compositionally biased region" description="Gly residues" evidence="1">
    <location>
        <begin position="230"/>
        <end position="241"/>
    </location>
</feature>
<feature type="region of interest" description="Disordered" evidence="1">
    <location>
        <begin position="199"/>
        <end position="266"/>
    </location>
</feature>
<evidence type="ECO:0000313" key="2">
    <source>
        <dbReference type="EMBL" id="GIL93270.1"/>
    </source>
</evidence>
<evidence type="ECO:0000313" key="4">
    <source>
        <dbReference type="Proteomes" id="UP000722791"/>
    </source>
</evidence>
<dbReference type="GO" id="GO:0005634">
    <property type="term" value="C:nucleus"/>
    <property type="evidence" value="ECO:0007669"/>
    <property type="project" value="TreeGrafter"/>
</dbReference>
<comment type="caution">
    <text evidence="3">The sequence shown here is derived from an EMBL/GenBank/DDBJ whole genome shotgun (WGS) entry which is preliminary data.</text>
</comment>
<evidence type="ECO:0000313" key="3">
    <source>
        <dbReference type="EMBL" id="GIM17144.1"/>
    </source>
</evidence>
<dbReference type="GO" id="GO:0006325">
    <property type="term" value="P:chromatin organization"/>
    <property type="evidence" value="ECO:0007669"/>
    <property type="project" value="TreeGrafter"/>
</dbReference>
<feature type="region of interest" description="Disordered" evidence="1">
    <location>
        <begin position="517"/>
        <end position="538"/>
    </location>
</feature>
<dbReference type="OrthoDB" id="552354at2759"/>
<feature type="compositionally biased region" description="Low complexity" evidence="1">
    <location>
        <begin position="344"/>
        <end position="363"/>
    </location>
</feature>
<gene>
    <name evidence="2" type="ORF">Vretifemale_20683</name>
    <name evidence="3" type="ORF">Vretimale_19668</name>
</gene>
<dbReference type="Proteomes" id="UP000722791">
    <property type="component" value="Unassembled WGS sequence"/>
</dbReference>
<dbReference type="Proteomes" id="UP000747110">
    <property type="component" value="Unassembled WGS sequence"/>
</dbReference>
<feature type="region of interest" description="Disordered" evidence="1">
    <location>
        <begin position="307"/>
        <end position="413"/>
    </location>
</feature>
<dbReference type="InterPro" id="IPR040031">
    <property type="entry name" value="Codanin-1"/>
</dbReference>